<accession>A0A2I0A9V7</accession>
<protein>
    <submittedName>
        <fullName evidence="2">Retrovirus-related Pol polyprotein from transposon TNT 1-94</fullName>
    </submittedName>
</protein>
<dbReference type="AlphaFoldDB" id="A0A2I0A9V7"/>
<sequence length="124" mass="14067">MKSIGCRRVFTVKLKPDGSIDRYKARLVAKGYTQRYGVDYQDTFAPVAKINTIRILISIAANRDWPLQQFDIKNAFLNGDLEEEVYMELPPVVKNSSSCKGEVCKLKKSLYGLKQSPRARFGGF</sequence>
<dbReference type="Proteomes" id="UP000236161">
    <property type="component" value="Unassembled WGS sequence"/>
</dbReference>
<dbReference type="Pfam" id="PF07727">
    <property type="entry name" value="RVT_2"/>
    <property type="match status" value="1"/>
</dbReference>
<feature type="domain" description="Reverse transcriptase Ty1/copia-type" evidence="1">
    <location>
        <begin position="2"/>
        <end position="119"/>
    </location>
</feature>
<dbReference type="PANTHER" id="PTHR43383:SF2">
    <property type="entry name" value="AMIDOHYDROLASE 2 FAMILY PROTEIN"/>
    <property type="match status" value="1"/>
</dbReference>
<reference evidence="2 3" key="1">
    <citation type="journal article" date="2017" name="Nature">
        <title>The Apostasia genome and the evolution of orchids.</title>
        <authorList>
            <person name="Zhang G.Q."/>
            <person name="Liu K.W."/>
            <person name="Li Z."/>
            <person name="Lohaus R."/>
            <person name="Hsiao Y.Y."/>
            <person name="Niu S.C."/>
            <person name="Wang J.Y."/>
            <person name="Lin Y.C."/>
            <person name="Xu Q."/>
            <person name="Chen L.J."/>
            <person name="Yoshida K."/>
            <person name="Fujiwara S."/>
            <person name="Wang Z.W."/>
            <person name="Zhang Y.Q."/>
            <person name="Mitsuda N."/>
            <person name="Wang M."/>
            <person name="Liu G.H."/>
            <person name="Pecoraro L."/>
            <person name="Huang H.X."/>
            <person name="Xiao X.J."/>
            <person name="Lin M."/>
            <person name="Wu X.Y."/>
            <person name="Wu W.L."/>
            <person name="Chen Y.Y."/>
            <person name="Chang S.B."/>
            <person name="Sakamoto S."/>
            <person name="Ohme-Takagi M."/>
            <person name="Yagi M."/>
            <person name="Zeng S.J."/>
            <person name="Shen C.Y."/>
            <person name="Yeh C.M."/>
            <person name="Luo Y.B."/>
            <person name="Tsai W.C."/>
            <person name="Van de Peer Y."/>
            <person name="Liu Z.J."/>
        </authorList>
    </citation>
    <scope>NUCLEOTIDE SEQUENCE [LARGE SCALE GENOMIC DNA]</scope>
    <source>
        <strain evidence="3">cv. Shenzhen</strain>
        <tissue evidence="2">Stem</tissue>
    </source>
</reference>
<dbReference type="EMBL" id="KZ452008">
    <property type="protein sequence ID" value="PKA52305.1"/>
    <property type="molecule type" value="Genomic_DNA"/>
</dbReference>
<dbReference type="InterPro" id="IPR013103">
    <property type="entry name" value="RVT_2"/>
</dbReference>
<dbReference type="InterPro" id="IPR043502">
    <property type="entry name" value="DNA/RNA_pol_sf"/>
</dbReference>
<name>A0A2I0A9V7_9ASPA</name>
<evidence type="ECO:0000259" key="1">
    <source>
        <dbReference type="Pfam" id="PF07727"/>
    </source>
</evidence>
<keyword evidence="3" id="KW-1185">Reference proteome</keyword>
<evidence type="ECO:0000313" key="2">
    <source>
        <dbReference type="EMBL" id="PKA52305.1"/>
    </source>
</evidence>
<dbReference type="SUPFAM" id="SSF56672">
    <property type="entry name" value="DNA/RNA polymerases"/>
    <property type="match status" value="1"/>
</dbReference>
<dbReference type="STRING" id="1088818.A0A2I0A9V7"/>
<dbReference type="OrthoDB" id="1930494at2759"/>
<evidence type="ECO:0000313" key="3">
    <source>
        <dbReference type="Proteomes" id="UP000236161"/>
    </source>
</evidence>
<organism evidence="2 3">
    <name type="scientific">Apostasia shenzhenica</name>
    <dbReference type="NCBI Taxonomy" id="1088818"/>
    <lineage>
        <taxon>Eukaryota</taxon>
        <taxon>Viridiplantae</taxon>
        <taxon>Streptophyta</taxon>
        <taxon>Embryophyta</taxon>
        <taxon>Tracheophyta</taxon>
        <taxon>Spermatophyta</taxon>
        <taxon>Magnoliopsida</taxon>
        <taxon>Liliopsida</taxon>
        <taxon>Asparagales</taxon>
        <taxon>Orchidaceae</taxon>
        <taxon>Apostasioideae</taxon>
        <taxon>Apostasia</taxon>
    </lineage>
</organism>
<gene>
    <name evidence="2" type="ORF">AXF42_Ash010201</name>
</gene>
<proteinExistence type="predicted"/>
<dbReference type="PANTHER" id="PTHR43383">
    <property type="entry name" value="NODULIN 6"/>
    <property type="match status" value="1"/>
</dbReference>